<dbReference type="Pfam" id="PF13577">
    <property type="entry name" value="SnoaL_4"/>
    <property type="match status" value="1"/>
</dbReference>
<gene>
    <name evidence="2" type="ORF">WDU99_16795</name>
</gene>
<evidence type="ECO:0000313" key="2">
    <source>
        <dbReference type="EMBL" id="MEJ1089978.1"/>
    </source>
</evidence>
<dbReference type="Proteomes" id="UP001371224">
    <property type="component" value="Unassembled WGS sequence"/>
</dbReference>
<accession>A0ABU8LFK6</accession>
<evidence type="ECO:0000259" key="1">
    <source>
        <dbReference type="Pfam" id="PF13577"/>
    </source>
</evidence>
<dbReference type="RefSeq" id="WP_337333620.1">
    <property type="nucleotide sequence ID" value="NZ_JBBDGM010000022.1"/>
</dbReference>
<protein>
    <submittedName>
        <fullName evidence="2">Nuclear transport factor 2 family protein</fullName>
    </submittedName>
</protein>
<keyword evidence="3" id="KW-1185">Reference proteome</keyword>
<sequence>MALDSRQLEALTRASRDDLDIAERIARLEDLEAIRNLKSLYVGYCDPYDPEGFASVFAPDGVWQGGDYGEYRGYEALRDFIANDVRDDYVWTFHYLLRPLIELSDDRQTATGEFYAHIYEVLHDDTAPHGQRSVVAFARYFDEFVKIDGQWRIAHVRAETSRLHRMNNDWIIP</sequence>
<evidence type="ECO:0000313" key="3">
    <source>
        <dbReference type="Proteomes" id="UP001371224"/>
    </source>
</evidence>
<dbReference type="SUPFAM" id="SSF54427">
    <property type="entry name" value="NTF2-like"/>
    <property type="match status" value="1"/>
</dbReference>
<dbReference type="EMBL" id="JBBDGM010000022">
    <property type="protein sequence ID" value="MEJ1089978.1"/>
    <property type="molecule type" value="Genomic_DNA"/>
</dbReference>
<dbReference type="Gene3D" id="3.10.450.50">
    <property type="match status" value="1"/>
</dbReference>
<dbReference type="InterPro" id="IPR032710">
    <property type="entry name" value="NTF2-like_dom_sf"/>
</dbReference>
<dbReference type="InterPro" id="IPR037401">
    <property type="entry name" value="SnoaL-like"/>
</dbReference>
<reference evidence="2 3" key="1">
    <citation type="submission" date="2024-02" db="EMBL/GenBank/DDBJ databases">
        <authorList>
            <person name="Saticioglu I.B."/>
        </authorList>
    </citation>
    <scope>NUCLEOTIDE SEQUENCE [LARGE SCALE GENOMIC DNA]</scope>
    <source>
        <strain evidence="2 3">Mu-80</strain>
    </source>
</reference>
<comment type="caution">
    <text evidence="2">The sequence shown here is derived from an EMBL/GenBank/DDBJ whole genome shotgun (WGS) entry which is preliminary data.</text>
</comment>
<feature type="domain" description="SnoaL-like" evidence="1">
    <location>
        <begin position="27"/>
        <end position="157"/>
    </location>
</feature>
<organism evidence="2 3">
    <name type="scientific">Microbacterium bandirmense</name>
    <dbReference type="NCBI Taxonomy" id="3122050"/>
    <lineage>
        <taxon>Bacteria</taxon>
        <taxon>Bacillati</taxon>
        <taxon>Actinomycetota</taxon>
        <taxon>Actinomycetes</taxon>
        <taxon>Micrococcales</taxon>
        <taxon>Microbacteriaceae</taxon>
        <taxon>Microbacterium</taxon>
    </lineage>
</organism>
<proteinExistence type="predicted"/>
<name>A0ABU8LFK6_9MICO</name>